<dbReference type="PANTHER" id="PTHR12905">
    <property type="entry name" value="METALLOPHOSPHOESTERASE"/>
    <property type="match status" value="1"/>
</dbReference>
<evidence type="ECO:0000313" key="4">
    <source>
        <dbReference type="Proteomes" id="UP001152797"/>
    </source>
</evidence>
<dbReference type="InterPro" id="IPR029052">
    <property type="entry name" value="Metallo-depent_PP-like"/>
</dbReference>
<dbReference type="EMBL" id="CAMXCT010001822">
    <property type="protein sequence ID" value="CAI3993356.1"/>
    <property type="molecule type" value="Genomic_DNA"/>
</dbReference>
<dbReference type="PANTHER" id="PTHR12905:SF0">
    <property type="entry name" value="CALCINEURIN-LIKE PHOSPHOESTERASE DOMAIN-CONTAINING PROTEIN"/>
    <property type="match status" value="1"/>
</dbReference>
<proteinExistence type="predicted"/>
<dbReference type="Proteomes" id="UP001152797">
    <property type="component" value="Unassembled WGS sequence"/>
</dbReference>
<comment type="caution">
    <text evidence="2">The sequence shown here is derived from an EMBL/GenBank/DDBJ whole genome shotgun (WGS) entry which is preliminary data.</text>
</comment>
<dbReference type="OrthoDB" id="630188at2759"/>
<dbReference type="SUPFAM" id="SSF56300">
    <property type="entry name" value="Metallo-dependent phosphatases"/>
    <property type="match status" value="1"/>
</dbReference>
<dbReference type="InterPro" id="IPR004843">
    <property type="entry name" value="Calcineurin-like_PHP"/>
</dbReference>
<dbReference type="Gene3D" id="3.60.21.10">
    <property type="match status" value="1"/>
</dbReference>
<sequence>MKRMRKVGLDQWPYGAETKKPTGILTDAAWMADACARCVDARPHQHMPGGLAGKTLDYFVDPPREVWKTALAAEYPTGLCWAWAQSLVRFLKTEEGLVTLQKKAIKVEGNALRAVRPEVQSKQPASNRERREMENNQAVGGLRNLYGAIVRTYRKLPDGDVPEKIKKPHAFRSVIAGWKRAMKEFMNGDPKLNDLVHLFTQKFVQMGQSRNFTLSTLLDLSWTVLILTWEAVINDRLPMMDEVERGFKEKYEDLQKTLMESRRQYLAELSEHRDRMRSETLSPPLQAALAEISEEDADHHVYRNFGMVLRFGAEIFVLWDRAFNPRWHWILSPRNISRSLRLDTKQIQVEWELQGRPKAVDTVTILHVSDTHSLHYSLGDLPSADIFIHSGDVSTVGSDGEVGDFNNWLGSLKGKYREMLVISGNHDYWETNWRLNRGALSDATAQSPNYFQEKITNAKVLNHDLVEVMGLKIWGAGWAPRRGDSFSGNNYDDVPVGVDILVTHDGPVGIFDSTAGGSWGSSQQLRSAIYRSKAKVHLFGHIHEQRGHWQKGGGSFQGGVEYRPNPGSNQVFRPNGPPPADYPVQVESNNAMANQPAVDHSWTGVWAPQHIVGRPRLITAKRDGESWSFTSKVL</sequence>
<dbReference type="Pfam" id="PF00149">
    <property type="entry name" value="Metallophos"/>
    <property type="match status" value="1"/>
</dbReference>
<keyword evidence="4" id="KW-1185">Reference proteome</keyword>
<reference evidence="2" key="1">
    <citation type="submission" date="2022-10" db="EMBL/GenBank/DDBJ databases">
        <authorList>
            <person name="Chen Y."/>
            <person name="Dougan E. K."/>
            <person name="Chan C."/>
            <person name="Rhodes N."/>
            <person name="Thang M."/>
        </authorList>
    </citation>
    <scope>NUCLEOTIDE SEQUENCE</scope>
</reference>
<dbReference type="GO" id="GO:0016787">
    <property type="term" value="F:hydrolase activity"/>
    <property type="evidence" value="ECO:0007669"/>
    <property type="project" value="InterPro"/>
</dbReference>
<name>A0A9P1CND8_9DINO</name>
<reference evidence="3 4" key="2">
    <citation type="submission" date="2024-05" db="EMBL/GenBank/DDBJ databases">
        <authorList>
            <person name="Chen Y."/>
            <person name="Shah S."/>
            <person name="Dougan E. K."/>
            <person name="Thang M."/>
            <person name="Chan C."/>
        </authorList>
    </citation>
    <scope>NUCLEOTIDE SEQUENCE [LARGE SCALE GENOMIC DNA]</scope>
</reference>
<feature type="domain" description="Calcineurin-like phosphoesterase" evidence="1">
    <location>
        <begin position="364"/>
        <end position="544"/>
    </location>
</feature>
<gene>
    <name evidence="2" type="ORF">C1SCF055_LOCUS20116</name>
</gene>
<dbReference type="InterPro" id="IPR051693">
    <property type="entry name" value="UPF0046_metallophosphoest"/>
</dbReference>
<organism evidence="2">
    <name type="scientific">Cladocopium goreaui</name>
    <dbReference type="NCBI Taxonomy" id="2562237"/>
    <lineage>
        <taxon>Eukaryota</taxon>
        <taxon>Sar</taxon>
        <taxon>Alveolata</taxon>
        <taxon>Dinophyceae</taxon>
        <taxon>Suessiales</taxon>
        <taxon>Symbiodiniaceae</taxon>
        <taxon>Cladocopium</taxon>
    </lineage>
</organism>
<evidence type="ECO:0000313" key="3">
    <source>
        <dbReference type="EMBL" id="CAL4780668.1"/>
    </source>
</evidence>
<protein>
    <submittedName>
        <fullName evidence="3">UPF0046 protein C25E10.12</fullName>
    </submittedName>
</protein>
<dbReference type="AlphaFoldDB" id="A0A9P1CND8"/>
<evidence type="ECO:0000313" key="2">
    <source>
        <dbReference type="EMBL" id="CAI3993356.1"/>
    </source>
</evidence>
<accession>A0A9P1CND8</accession>
<evidence type="ECO:0000259" key="1">
    <source>
        <dbReference type="Pfam" id="PF00149"/>
    </source>
</evidence>
<dbReference type="EMBL" id="CAMXCT020001822">
    <property type="protein sequence ID" value="CAL1146731.1"/>
    <property type="molecule type" value="Genomic_DNA"/>
</dbReference>
<dbReference type="EMBL" id="CAMXCT030001822">
    <property type="protein sequence ID" value="CAL4780668.1"/>
    <property type="molecule type" value="Genomic_DNA"/>
</dbReference>